<comment type="caution">
    <text evidence="3">The sequence shown here is derived from an EMBL/GenBank/DDBJ whole genome shotgun (WGS) entry which is preliminary data.</text>
</comment>
<dbReference type="GO" id="GO:0015627">
    <property type="term" value="C:type II protein secretion system complex"/>
    <property type="evidence" value="ECO:0007669"/>
    <property type="project" value="InterPro"/>
</dbReference>
<organism evidence="3 4">
    <name type="scientific">Pedosphaera parvula (strain Ellin514)</name>
    <dbReference type="NCBI Taxonomy" id="320771"/>
    <lineage>
        <taxon>Bacteria</taxon>
        <taxon>Pseudomonadati</taxon>
        <taxon>Verrucomicrobiota</taxon>
        <taxon>Pedosphaerae</taxon>
        <taxon>Pedosphaerales</taxon>
        <taxon>Pedosphaeraceae</taxon>
        <taxon>Pedosphaera</taxon>
    </lineage>
</organism>
<evidence type="ECO:0000313" key="4">
    <source>
        <dbReference type="Proteomes" id="UP000003688"/>
    </source>
</evidence>
<keyword evidence="4" id="KW-1185">Reference proteome</keyword>
<dbReference type="Proteomes" id="UP000003688">
    <property type="component" value="Unassembled WGS sequence"/>
</dbReference>
<proteinExistence type="predicted"/>
<keyword evidence="2" id="KW-0472">Membrane</keyword>
<dbReference type="STRING" id="320771.Cflav_PD2425"/>
<gene>
    <name evidence="3" type="ORF">Cflav_PD2425</name>
</gene>
<name>B9XLW3_PEDPL</name>
<protein>
    <recommendedName>
        <fullName evidence="5">Prepilin-type N-terminal cleavage/methylation domain-containing protein</fullName>
    </recommendedName>
</protein>
<keyword evidence="2" id="KW-1133">Transmembrane helix</keyword>
<dbReference type="PRINTS" id="PR00813">
    <property type="entry name" value="BCTERIALGSPG"/>
</dbReference>
<dbReference type="PROSITE" id="PS00409">
    <property type="entry name" value="PROKAR_NTER_METHYL"/>
    <property type="match status" value="1"/>
</dbReference>
<dbReference type="Pfam" id="PF07963">
    <property type="entry name" value="N_methyl"/>
    <property type="match status" value="1"/>
</dbReference>
<evidence type="ECO:0000256" key="2">
    <source>
        <dbReference type="SAM" id="Phobius"/>
    </source>
</evidence>
<dbReference type="InterPro" id="IPR012902">
    <property type="entry name" value="N_methyl_site"/>
</dbReference>
<dbReference type="GO" id="GO:0015628">
    <property type="term" value="P:protein secretion by the type II secretion system"/>
    <property type="evidence" value="ECO:0007669"/>
    <property type="project" value="InterPro"/>
</dbReference>
<accession>B9XLW3</accession>
<dbReference type="EMBL" id="ABOX02000031">
    <property type="protein sequence ID" value="EEF59220.1"/>
    <property type="molecule type" value="Genomic_DNA"/>
</dbReference>
<dbReference type="AlphaFoldDB" id="B9XLW3"/>
<sequence precursor="true">MKLYPQRRLSSFAGFTLIELLVVMAIIAILAALLIPATGIVSKAKIQSRARGQISELVTAIDRYQAKKGFYPPDNKLNKPGNNQLVYELWGALSTTAAGVPAFTIDFGQGETIRSVPTLTTFFGTPGIMNSSAEKKEIDNFIEKIKMEKVKNINNDPNEPVWVFFSPSKGPNDVPDINNSLINLINYVSSSPKHNPNTYDLWIDVIIGGKTNRISNWSNEPERGVGPY</sequence>
<evidence type="ECO:0000313" key="3">
    <source>
        <dbReference type="EMBL" id="EEF59220.1"/>
    </source>
</evidence>
<reference evidence="3 4" key="1">
    <citation type="journal article" date="2011" name="J. Bacteriol.">
        <title>Genome sequence of 'Pedosphaera parvula' Ellin514, an aerobic Verrucomicrobial isolate from pasture soil.</title>
        <authorList>
            <person name="Kant R."/>
            <person name="van Passel M.W."/>
            <person name="Sangwan P."/>
            <person name="Palva A."/>
            <person name="Lucas S."/>
            <person name="Copeland A."/>
            <person name="Lapidus A."/>
            <person name="Glavina Del Rio T."/>
            <person name="Dalin E."/>
            <person name="Tice H."/>
            <person name="Bruce D."/>
            <person name="Goodwin L."/>
            <person name="Pitluck S."/>
            <person name="Chertkov O."/>
            <person name="Larimer F.W."/>
            <person name="Land M.L."/>
            <person name="Hauser L."/>
            <person name="Brettin T.S."/>
            <person name="Detter J.C."/>
            <person name="Han S."/>
            <person name="de Vos W.M."/>
            <person name="Janssen P.H."/>
            <person name="Smidt H."/>
        </authorList>
    </citation>
    <scope>NUCLEOTIDE SEQUENCE [LARGE SCALE GENOMIC DNA]</scope>
    <source>
        <strain evidence="3 4">Ellin514</strain>
    </source>
</reference>
<feature type="transmembrane region" description="Helical" evidence="2">
    <location>
        <begin position="12"/>
        <end position="35"/>
    </location>
</feature>
<dbReference type="NCBIfam" id="TIGR02532">
    <property type="entry name" value="IV_pilin_GFxxxE"/>
    <property type="match status" value="1"/>
</dbReference>
<dbReference type="InterPro" id="IPR045584">
    <property type="entry name" value="Pilin-like"/>
</dbReference>
<dbReference type="Gene3D" id="3.30.700.10">
    <property type="entry name" value="Glycoprotein, Type 4 Pilin"/>
    <property type="match status" value="1"/>
</dbReference>
<dbReference type="RefSeq" id="WP_007416802.1">
    <property type="nucleotide sequence ID" value="NZ_ABOX02000031.1"/>
</dbReference>
<evidence type="ECO:0008006" key="5">
    <source>
        <dbReference type="Google" id="ProtNLM"/>
    </source>
</evidence>
<evidence type="ECO:0000256" key="1">
    <source>
        <dbReference type="ARBA" id="ARBA00022481"/>
    </source>
</evidence>
<dbReference type="SUPFAM" id="SSF54523">
    <property type="entry name" value="Pili subunits"/>
    <property type="match status" value="1"/>
</dbReference>
<dbReference type="PANTHER" id="PTHR30093">
    <property type="entry name" value="GENERAL SECRETION PATHWAY PROTEIN G"/>
    <property type="match status" value="1"/>
</dbReference>
<keyword evidence="1" id="KW-0488">Methylation</keyword>
<dbReference type="InterPro" id="IPR000983">
    <property type="entry name" value="Bac_GSPG_pilin"/>
</dbReference>
<keyword evidence="2" id="KW-0812">Transmembrane</keyword>